<name>A0A2P2NCY9_RHIMU</name>
<dbReference type="EMBL" id="GGEC01059850">
    <property type="protein sequence ID" value="MBX40334.1"/>
    <property type="molecule type" value="Transcribed_RNA"/>
</dbReference>
<dbReference type="AlphaFoldDB" id="A0A2P2NCY9"/>
<sequence>MRCLFHKTRTILLFLSNHFFLKGSIQYTVQDVTELTSNAILLESILARFLHAYA</sequence>
<evidence type="ECO:0000313" key="1">
    <source>
        <dbReference type="EMBL" id="MBX40334.1"/>
    </source>
</evidence>
<proteinExistence type="predicted"/>
<organism evidence="1">
    <name type="scientific">Rhizophora mucronata</name>
    <name type="common">Asiatic mangrove</name>
    <dbReference type="NCBI Taxonomy" id="61149"/>
    <lineage>
        <taxon>Eukaryota</taxon>
        <taxon>Viridiplantae</taxon>
        <taxon>Streptophyta</taxon>
        <taxon>Embryophyta</taxon>
        <taxon>Tracheophyta</taxon>
        <taxon>Spermatophyta</taxon>
        <taxon>Magnoliopsida</taxon>
        <taxon>eudicotyledons</taxon>
        <taxon>Gunneridae</taxon>
        <taxon>Pentapetalae</taxon>
        <taxon>rosids</taxon>
        <taxon>fabids</taxon>
        <taxon>Malpighiales</taxon>
        <taxon>Rhizophoraceae</taxon>
        <taxon>Rhizophora</taxon>
    </lineage>
</organism>
<accession>A0A2P2NCY9</accession>
<reference evidence="1" key="1">
    <citation type="submission" date="2018-02" db="EMBL/GenBank/DDBJ databases">
        <title>Rhizophora mucronata_Transcriptome.</title>
        <authorList>
            <person name="Meera S.P."/>
            <person name="Sreeshan A."/>
            <person name="Augustine A."/>
        </authorList>
    </citation>
    <scope>NUCLEOTIDE SEQUENCE</scope>
    <source>
        <tissue evidence="1">Leaf</tissue>
    </source>
</reference>
<protein>
    <submittedName>
        <fullName evidence="1">Uncharacterized protein</fullName>
    </submittedName>
</protein>